<dbReference type="SUPFAM" id="SSF52777">
    <property type="entry name" value="CoA-dependent acyltransferases"/>
    <property type="match status" value="1"/>
</dbReference>
<dbReference type="GO" id="GO:0009941">
    <property type="term" value="C:chloroplast envelope"/>
    <property type="evidence" value="ECO:0007669"/>
    <property type="project" value="TreeGrafter"/>
</dbReference>
<dbReference type="EC" id="2.3.1.-" evidence="4"/>
<dbReference type="Proteomes" id="UP000825729">
    <property type="component" value="Unassembled WGS sequence"/>
</dbReference>
<feature type="compositionally biased region" description="Polar residues" evidence="5">
    <location>
        <begin position="230"/>
        <end position="245"/>
    </location>
</feature>
<evidence type="ECO:0000313" key="9">
    <source>
        <dbReference type="Proteomes" id="UP000825729"/>
    </source>
</evidence>
<evidence type="ECO:0000259" key="7">
    <source>
        <dbReference type="PROSITE" id="PS51826"/>
    </source>
</evidence>
<evidence type="ECO:0000313" key="8">
    <source>
        <dbReference type="EMBL" id="KAG9444440.1"/>
    </source>
</evidence>
<evidence type="ECO:0000259" key="6">
    <source>
        <dbReference type="PROSITE" id="PS50968"/>
    </source>
</evidence>
<proteinExistence type="inferred from homology"/>
<dbReference type="SUPFAM" id="SSF47005">
    <property type="entry name" value="Peripheral subunit-binding domain of 2-oxo acid dehydrogenase complex"/>
    <property type="match status" value="1"/>
</dbReference>
<dbReference type="GO" id="GO:0004742">
    <property type="term" value="F:dihydrolipoyllysine-residue acetyltransferase activity"/>
    <property type="evidence" value="ECO:0007669"/>
    <property type="project" value="TreeGrafter"/>
</dbReference>
<feature type="compositionally biased region" description="Pro residues" evidence="5">
    <location>
        <begin position="149"/>
        <end position="160"/>
    </location>
</feature>
<dbReference type="Gene3D" id="4.10.320.10">
    <property type="entry name" value="E3-binding domain"/>
    <property type="match status" value="1"/>
</dbReference>
<dbReference type="FunFam" id="4.10.320.10:FF:000019">
    <property type="entry name" value="Dihydrolipoamide acetyltransferase component of pyruvate dehydrogenase complex"/>
    <property type="match status" value="1"/>
</dbReference>
<feature type="region of interest" description="Disordered" evidence="5">
    <location>
        <begin position="123"/>
        <end position="174"/>
    </location>
</feature>
<dbReference type="PANTHER" id="PTHR23151:SF75">
    <property type="entry name" value="DIHYDROLIPOYLLYSINE-RESIDUE ACETYLTRANSFERASE COMPONENT 5 OF PYRUVATE DEHYDROGENASE COMPLEX, CHLOROPLASTIC"/>
    <property type="match status" value="1"/>
</dbReference>
<dbReference type="SUPFAM" id="SSF51230">
    <property type="entry name" value="Single hybrid motif"/>
    <property type="match status" value="1"/>
</dbReference>
<dbReference type="FunFam" id="3.30.559.10:FF:000018">
    <property type="entry name" value="Dihydrolipoamide acetyltransferase component of pyruvate dehydrogenase complex"/>
    <property type="match status" value="1"/>
</dbReference>
<dbReference type="EMBL" id="JAINDJ010000006">
    <property type="protein sequence ID" value="KAG9444440.1"/>
    <property type="molecule type" value="Genomic_DNA"/>
</dbReference>
<name>A0AAV7E6G5_ARIFI</name>
<dbReference type="FunFam" id="2.40.50.100:FF:000010">
    <property type="entry name" value="Acetyltransferase component of pyruvate dehydrogenase complex"/>
    <property type="match status" value="1"/>
</dbReference>
<evidence type="ECO:0000256" key="3">
    <source>
        <dbReference type="ARBA" id="ARBA00022946"/>
    </source>
</evidence>
<keyword evidence="9" id="KW-1185">Reference proteome</keyword>
<dbReference type="Gene3D" id="3.30.559.10">
    <property type="entry name" value="Chloramphenicol acetyltransferase-like domain"/>
    <property type="match status" value="1"/>
</dbReference>
<evidence type="ECO:0000256" key="1">
    <source>
        <dbReference type="ARBA" id="ARBA00007317"/>
    </source>
</evidence>
<evidence type="ECO:0000256" key="5">
    <source>
        <dbReference type="SAM" id="MobiDB-lite"/>
    </source>
</evidence>
<dbReference type="InterPro" id="IPR023213">
    <property type="entry name" value="CAT-like_dom_sf"/>
</dbReference>
<comment type="caution">
    <text evidence="8">The sequence shown here is derived from an EMBL/GenBank/DDBJ whole genome shotgun (WGS) entry which is preliminary data.</text>
</comment>
<keyword evidence="4" id="KW-0012">Acyltransferase</keyword>
<gene>
    <name evidence="8" type="ORF">H6P81_015780</name>
</gene>
<sequence length="474" mass="49591">MAGIVQINTSFLPSSSKLRNASPSLLPATKAPVRTQIRSKIREIFMPALSSTMTEGKIVSWVKSEGDKLSKGESVVVVESDKADMDVETFYDGYLAAIMVEEGGVAPVGSAIALLAETEDEISEAKTKAGGSTNGAAPAAEKEPEAAVSPPPPPPPPPSPLKDSSPSILVSSSIHPASEGGKRIVATPYAKKLAKELKVELAALTGTGPMGRIVAKDVEAAAAAGVPAAQPSSTKTGSDLDSKSSVPPGVELGSVVPFTTMQNAVSRNMVESLTVPTFRVGYTITTDALDQLYKKIKSKGVTMTALLAKATALALVQHPVVNSSCRDGKSFTYNSSINIAVAVAIDGGLITPVLQDADKVDIYSLSRKWKELVDKARAKQLQPHEYTTGTFTLSNLGMFGVDRFDAILPPGTGAIMAVGASQPTVVATKDGRIGMKNQMQVNVTADHRVIYGADLAAFLQTLASIIEDPKDLTF</sequence>
<evidence type="ECO:0000256" key="4">
    <source>
        <dbReference type="RuleBase" id="RU003423"/>
    </source>
</evidence>
<dbReference type="GO" id="GO:0009534">
    <property type="term" value="C:chloroplast thylakoid"/>
    <property type="evidence" value="ECO:0007669"/>
    <property type="project" value="TreeGrafter"/>
</dbReference>
<dbReference type="Pfam" id="PF02817">
    <property type="entry name" value="E3_binding"/>
    <property type="match status" value="1"/>
</dbReference>
<dbReference type="AlphaFoldDB" id="A0AAV7E6G5"/>
<dbReference type="InterPro" id="IPR000089">
    <property type="entry name" value="Biotin_lipoyl"/>
</dbReference>
<feature type="domain" description="Peripheral subunit-binding (PSBD)" evidence="7">
    <location>
        <begin position="185"/>
        <end position="222"/>
    </location>
</feature>
<dbReference type="PROSITE" id="PS51826">
    <property type="entry name" value="PSBD"/>
    <property type="match status" value="1"/>
</dbReference>
<feature type="region of interest" description="Disordered" evidence="5">
    <location>
        <begin position="225"/>
        <end position="246"/>
    </location>
</feature>
<protein>
    <recommendedName>
        <fullName evidence="4">Dihydrolipoamide acetyltransferase component of pyruvate dehydrogenase complex</fullName>
        <ecNumber evidence="4">2.3.1.-</ecNumber>
    </recommendedName>
</protein>
<dbReference type="InterPro" id="IPR001078">
    <property type="entry name" value="2-oxoacid_DH_actylTfrase"/>
</dbReference>
<dbReference type="Pfam" id="PF00364">
    <property type="entry name" value="Biotin_lipoyl"/>
    <property type="match status" value="1"/>
</dbReference>
<dbReference type="GO" id="GO:0006086">
    <property type="term" value="P:pyruvate decarboxylation to acetyl-CoA"/>
    <property type="evidence" value="ECO:0007669"/>
    <property type="project" value="InterPro"/>
</dbReference>
<keyword evidence="2 4" id="KW-0450">Lipoyl</keyword>
<dbReference type="PROSITE" id="PS00189">
    <property type="entry name" value="LIPOYL"/>
    <property type="match status" value="1"/>
</dbReference>
<dbReference type="PROSITE" id="PS50968">
    <property type="entry name" value="BIOTINYL_LIPOYL"/>
    <property type="match status" value="1"/>
</dbReference>
<dbReference type="InterPro" id="IPR036625">
    <property type="entry name" value="E3-bd_dom_sf"/>
</dbReference>
<dbReference type="InterPro" id="IPR011053">
    <property type="entry name" value="Single_hybrid_motif"/>
</dbReference>
<comment type="similarity">
    <text evidence="1 4">Belongs to the 2-oxoacid dehydrogenase family.</text>
</comment>
<accession>A0AAV7E6G5</accession>
<reference evidence="8 9" key="1">
    <citation type="submission" date="2021-07" db="EMBL/GenBank/DDBJ databases">
        <title>The Aristolochia fimbriata genome: insights into angiosperm evolution, floral development and chemical biosynthesis.</title>
        <authorList>
            <person name="Jiao Y."/>
        </authorList>
    </citation>
    <scope>NUCLEOTIDE SEQUENCE [LARGE SCALE GENOMIC DNA]</scope>
    <source>
        <strain evidence="8">IBCAS-2021</strain>
        <tissue evidence="8">Leaf</tissue>
    </source>
</reference>
<keyword evidence="3" id="KW-0809">Transit peptide</keyword>
<evidence type="ECO:0000256" key="2">
    <source>
        <dbReference type="ARBA" id="ARBA00022823"/>
    </source>
</evidence>
<dbReference type="InterPro" id="IPR045257">
    <property type="entry name" value="E2/Pdx1"/>
</dbReference>
<dbReference type="CDD" id="cd06849">
    <property type="entry name" value="lipoyl_domain"/>
    <property type="match status" value="1"/>
</dbReference>
<comment type="cofactor">
    <cofactor evidence="4">
        <name>(R)-lipoate</name>
        <dbReference type="ChEBI" id="CHEBI:83088"/>
    </cofactor>
</comment>
<dbReference type="Pfam" id="PF00198">
    <property type="entry name" value="2-oxoacid_dh"/>
    <property type="match status" value="1"/>
</dbReference>
<dbReference type="InterPro" id="IPR003016">
    <property type="entry name" value="2-oxoA_DH_lipoyl-BS"/>
</dbReference>
<dbReference type="PANTHER" id="PTHR23151">
    <property type="entry name" value="DIHYDROLIPOAMIDE ACETYL/SUCCINYL-TRANSFERASE-RELATED"/>
    <property type="match status" value="1"/>
</dbReference>
<keyword evidence="4" id="KW-0808">Transferase</keyword>
<dbReference type="GO" id="GO:0045254">
    <property type="term" value="C:pyruvate dehydrogenase complex"/>
    <property type="evidence" value="ECO:0007669"/>
    <property type="project" value="InterPro"/>
</dbReference>
<feature type="compositionally biased region" description="Low complexity" evidence="5">
    <location>
        <begin position="161"/>
        <end position="173"/>
    </location>
</feature>
<dbReference type="InterPro" id="IPR004167">
    <property type="entry name" value="PSBD"/>
</dbReference>
<dbReference type="Gene3D" id="2.40.50.100">
    <property type="match status" value="1"/>
</dbReference>
<feature type="domain" description="Lipoyl-binding" evidence="6">
    <location>
        <begin position="41"/>
        <end position="116"/>
    </location>
</feature>
<organism evidence="8 9">
    <name type="scientific">Aristolochia fimbriata</name>
    <name type="common">White veined hardy Dutchman's pipe vine</name>
    <dbReference type="NCBI Taxonomy" id="158543"/>
    <lineage>
        <taxon>Eukaryota</taxon>
        <taxon>Viridiplantae</taxon>
        <taxon>Streptophyta</taxon>
        <taxon>Embryophyta</taxon>
        <taxon>Tracheophyta</taxon>
        <taxon>Spermatophyta</taxon>
        <taxon>Magnoliopsida</taxon>
        <taxon>Magnoliidae</taxon>
        <taxon>Piperales</taxon>
        <taxon>Aristolochiaceae</taxon>
        <taxon>Aristolochia</taxon>
    </lineage>
</organism>